<proteinExistence type="predicted"/>
<keyword evidence="3" id="KW-1185">Reference proteome</keyword>
<evidence type="ECO:0000313" key="2">
    <source>
        <dbReference type="EMBL" id="GAB20657.1"/>
    </source>
</evidence>
<dbReference type="RefSeq" id="WP_007319992.1">
    <property type="nucleotide sequence ID" value="NZ_BAEH01000121.1"/>
</dbReference>
<evidence type="ECO:0000256" key="1">
    <source>
        <dbReference type="SAM" id="SignalP"/>
    </source>
</evidence>
<evidence type="ECO:0000313" key="3">
    <source>
        <dbReference type="Proteomes" id="UP000035034"/>
    </source>
</evidence>
<dbReference type="AlphaFoldDB" id="H0R6F6"/>
<protein>
    <submittedName>
        <fullName evidence="2">Uncharacterized protein</fullName>
    </submittedName>
</protein>
<sequence length="112" mass="11881">MTTQKFIRTSTMAALAAVAVAGAGFTATTTASAAPKSCVGYQSNLNSINSEIYMHNARSASINRADGAQLNSYWGEAASLESRQNSAAAGLRHCYAQSGKKSKHIDTPYIYR</sequence>
<name>H0R6F6_9ACTN</name>
<feature type="chain" id="PRO_5003537222" evidence="1">
    <location>
        <begin position="34"/>
        <end position="112"/>
    </location>
</feature>
<dbReference type="EMBL" id="BAEH01000121">
    <property type="protein sequence ID" value="GAB20657.1"/>
    <property type="molecule type" value="Genomic_DNA"/>
</dbReference>
<dbReference type="STRING" id="1077974.GOEFS_121_00590"/>
<reference evidence="2 3" key="1">
    <citation type="submission" date="2011-12" db="EMBL/GenBank/DDBJ databases">
        <title>Whole genome shotgun sequence of Gordonia effusa NBRC 100432.</title>
        <authorList>
            <person name="Yoshida I."/>
            <person name="Takarada H."/>
            <person name="Hosoyama A."/>
            <person name="Tsuchikane K."/>
            <person name="Katsumata H."/>
            <person name="Yamazaki S."/>
            <person name="Fujita N."/>
        </authorList>
    </citation>
    <scope>NUCLEOTIDE SEQUENCE [LARGE SCALE GENOMIC DNA]</scope>
    <source>
        <strain evidence="2 3">NBRC 100432</strain>
    </source>
</reference>
<organism evidence="2 3">
    <name type="scientific">Gordonia effusa NBRC 100432</name>
    <dbReference type="NCBI Taxonomy" id="1077974"/>
    <lineage>
        <taxon>Bacteria</taxon>
        <taxon>Bacillati</taxon>
        <taxon>Actinomycetota</taxon>
        <taxon>Actinomycetes</taxon>
        <taxon>Mycobacteriales</taxon>
        <taxon>Gordoniaceae</taxon>
        <taxon>Gordonia</taxon>
    </lineage>
</organism>
<accession>H0R6F6</accession>
<feature type="signal peptide" evidence="1">
    <location>
        <begin position="1"/>
        <end position="33"/>
    </location>
</feature>
<gene>
    <name evidence="2" type="ORF">GOEFS_121_00590</name>
</gene>
<dbReference type="Proteomes" id="UP000035034">
    <property type="component" value="Unassembled WGS sequence"/>
</dbReference>
<comment type="caution">
    <text evidence="2">The sequence shown here is derived from an EMBL/GenBank/DDBJ whole genome shotgun (WGS) entry which is preliminary data.</text>
</comment>
<keyword evidence="1" id="KW-0732">Signal</keyword>